<name>A0A915IAW1_ROMCU</name>
<sequence length="77" mass="8982">MKIHPATVCQTLKIDVFLTFSSGFPAKRYFRIELISFVSTRVIDGDTYIKDLRGEEEETTIKDRFEDKKNEKMEGSM</sequence>
<dbReference type="Proteomes" id="UP000887565">
    <property type="component" value="Unplaced"/>
</dbReference>
<organism evidence="1 2">
    <name type="scientific">Romanomermis culicivorax</name>
    <name type="common">Nematode worm</name>
    <dbReference type="NCBI Taxonomy" id="13658"/>
    <lineage>
        <taxon>Eukaryota</taxon>
        <taxon>Metazoa</taxon>
        <taxon>Ecdysozoa</taxon>
        <taxon>Nematoda</taxon>
        <taxon>Enoplea</taxon>
        <taxon>Dorylaimia</taxon>
        <taxon>Mermithida</taxon>
        <taxon>Mermithoidea</taxon>
        <taxon>Mermithidae</taxon>
        <taxon>Romanomermis</taxon>
    </lineage>
</organism>
<dbReference type="AlphaFoldDB" id="A0A915IAW1"/>
<protein>
    <submittedName>
        <fullName evidence="2">Uncharacterized protein</fullName>
    </submittedName>
</protein>
<reference evidence="2" key="1">
    <citation type="submission" date="2022-11" db="UniProtKB">
        <authorList>
            <consortium name="WormBaseParasite"/>
        </authorList>
    </citation>
    <scope>IDENTIFICATION</scope>
</reference>
<accession>A0A915IAW1</accession>
<evidence type="ECO:0000313" key="2">
    <source>
        <dbReference type="WBParaSite" id="nRc.2.0.1.t11319-RA"/>
    </source>
</evidence>
<dbReference type="WBParaSite" id="nRc.2.0.1.t11319-RA">
    <property type="protein sequence ID" value="nRc.2.0.1.t11319-RA"/>
    <property type="gene ID" value="nRc.2.0.1.g11319"/>
</dbReference>
<keyword evidence="1" id="KW-1185">Reference proteome</keyword>
<proteinExistence type="predicted"/>
<evidence type="ECO:0000313" key="1">
    <source>
        <dbReference type="Proteomes" id="UP000887565"/>
    </source>
</evidence>